<keyword evidence="1" id="KW-1133">Transmembrane helix</keyword>
<reference evidence="3" key="1">
    <citation type="submission" date="2016-01" db="EMBL/GenBank/DDBJ databases">
        <authorList>
            <person name="Mitreva M."/>
            <person name="Pepin K.H."/>
            <person name="Mihindukulasuriya K.A."/>
            <person name="Fulton R."/>
            <person name="Fronick C."/>
            <person name="O'Laughlin M."/>
            <person name="Miner T."/>
            <person name="Herter B."/>
            <person name="Rosa B.A."/>
            <person name="Cordes M."/>
            <person name="Tomlinson C."/>
            <person name="Wollam A."/>
            <person name="Palsikar V.B."/>
            <person name="Mardis E.R."/>
            <person name="Wilson R.K."/>
        </authorList>
    </citation>
    <scope>NUCLEOTIDE SEQUENCE [LARGE SCALE GENOMIC DNA]</scope>
    <source>
        <strain evidence="3">MJR8151</strain>
    </source>
</reference>
<feature type="transmembrane region" description="Helical" evidence="1">
    <location>
        <begin position="13"/>
        <end position="32"/>
    </location>
</feature>
<comment type="caution">
    <text evidence="2">The sequence shown here is derived from an EMBL/GenBank/DDBJ whole genome shotgun (WGS) entry which is preliminary data.</text>
</comment>
<dbReference type="GO" id="GO:0022857">
    <property type="term" value="F:transmembrane transporter activity"/>
    <property type="evidence" value="ECO:0007669"/>
    <property type="project" value="InterPro"/>
</dbReference>
<feature type="transmembrane region" description="Helical" evidence="1">
    <location>
        <begin position="107"/>
        <end position="129"/>
    </location>
</feature>
<dbReference type="NCBIfam" id="TIGR04518">
    <property type="entry name" value="ECF_S_folT_fam"/>
    <property type="match status" value="1"/>
</dbReference>
<feature type="transmembrane region" description="Helical" evidence="1">
    <location>
        <begin position="141"/>
        <end position="163"/>
    </location>
</feature>
<keyword evidence="1" id="KW-0472">Membrane</keyword>
<accession>A0A133KDT7</accession>
<dbReference type="Proteomes" id="UP000070383">
    <property type="component" value="Unassembled WGS sequence"/>
</dbReference>
<dbReference type="PATRIC" id="fig|33036.3.peg.1203"/>
<dbReference type="STRING" id="33036.HMPREF3200_01214"/>
<dbReference type="Pfam" id="PF12822">
    <property type="entry name" value="ECF_trnsprt"/>
    <property type="match status" value="1"/>
</dbReference>
<dbReference type="InterPro" id="IPR024529">
    <property type="entry name" value="ECF_trnsprt_substrate-spec"/>
</dbReference>
<dbReference type="AlphaFoldDB" id="A0A133KDT7"/>
<feature type="transmembrane region" description="Helical" evidence="1">
    <location>
        <begin position="44"/>
        <end position="70"/>
    </location>
</feature>
<feature type="transmembrane region" description="Helical" evidence="1">
    <location>
        <begin position="76"/>
        <end position="95"/>
    </location>
</feature>
<protein>
    <recommendedName>
        <fullName evidence="4">Folate transporter FolT</fullName>
    </recommendedName>
</protein>
<proteinExistence type="predicted"/>
<evidence type="ECO:0000313" key="2">
    <source>
        <dbReference type="EMBL" id="KWZ77743.1"/>
    </source>
</evidence>
<evidence type="ECO:0000313" key="3">
    <source>
        <dbReference type="Proteomes" id="UP000070383"/>
    </source>
</evidence>
<keyword evidence="1" id="KW-0812">Transmembrane</keyword>
<name>A0A133KDT7_9FIRM</name>
<evidence type="ECO:0000256" key="1">
    <source>
        <dbReference type="SAM" id="Phobius"/>
    </source>
</evidence>
<dbReference type="InterPro" id="IPR030949">
    <property type="entry name" value="ECF_S_folate_fam"/>
</dbReference>
<evidence type="ECO:0008006" key="4">
    <source>
        <dbReference type="Google" id="ProtNLM"/>
    </source>
</evidence>
<organism evidence="2 3">
    <name type="scientific">Anaerococcus tetradius</name>
    <dbReference type="NCBI Taxonomy" id="33036"/>
    <lineage>
        <taxon>Bacteria</taxon>
        <taxon>Bacillati</taxon>
        <taxon>Bacillota</taxon>
        <taxon>Tissierellia</taxon>
        <taxon>Tissierellales</taxon>
        <taxon>Peptoniphilaceae</taxon>
        <taxon>Anaerococcus</taxon>
    </lineage>
</organism>
<dbReference type="Gene3D" id="1.10.1760.20">
    <property type="match status" value="1"/>
</dbReference>
<sequence>MKNKILVNNLVKAAMLTALSIILSRVLGIQLSPNIKISFGTLPLMLVGMLFGPLLGALAGLCSDMIGIMINLGGTFHPGFTLGAILTAMVPGLIFKYGKEKNINTRLLIVFVILFVYGINHGLLTPLWLTQLYGTPYKVLLAGRAIKVIPDAIINYILLLLIYERILPRIKH</sequence>
<dbReference type="RefSeq" id="WP_060929519.1">
    <property type="nucleotide sequence ID" value="NZ_CAMUDP010000013.1"/>
</dbReference>
<dbReference type="OrthoDB" id="4624at2"/>
<gene>
    <name evidence="2" type="ORF">HMPREF3200_01214</name>
</gene>
<dbReference type="EMBL" id="LRPM01000046">
    <property type="protein sequence ID" value="KWZ77743.1"/>
    <property type="molecule type" value="Genomic_DNA"/>
</dbReference>
<keyword evidence="3" id="KW-1185">Reference proteome</keyword>